<organism evidence="1 2">
    <name type="scientific">Luteibacter jiangsuensis</name>
    <dbReference type="NCBI Taxonomy" id="637577"/>
    <lineage>
        <taxon>Bacteria</taxon>
        <taxon>Pseudomonadati</taxon>
        <taxon>Pseudomonadota</taxon>
        <taxon>Gammaproteobacteria</taxon>
        <taxon>Lysobacterales</taxon>
        <taxon>Rhodanobacteraceae</taxon>
        <taxon>Luteibacter</taxon>
    </lineage>
</organism>
<dbReference type="EMBL" id="JAUSSK010000001">
    <property type="protein sequence ID" value="MDQ0008396.1"/>
    <property type="molecule type" value="Genomic_DNA"/>
</dbReference>
<sequence>MTTLASAIYEGRVTHRRHTPRHHAFAYRMAQLYLDLDEIEAVFRQHGLWSADGRNLAEWRRSDYLAPADMPLREAVQQRVSREAGMVLDGPIRMLAHPRYAGYVFNPVTFYYCYEIDGTTLACIMAEITNTPWGERHAYVLPVEHAQRRGRALAWCFDKQFHVSPFMAMERSYDWRFTAPADDLRVHMKVCQGDACEFDASLALQRQPLDRSALSRVLWRYPLMTAQVIGAIHWQALRLWLKRNPIHDHPTEAPVSSRRKSP</sequence>
<proteinExistence type="predicted"/>
<dbReference type="Proteomes" id="UP001237737">
    <property type="component" value="Unassembled WGS sequence"/>
</dbReference>
<dbReference type="RefSeq" id="WP_306847044.1">
    <property type="nucleotide sequence ID" value="NZ_JAUSSK010000001.1"/>
</dbReference>
<dbReference type="Pfam" id="PF07103">
    <property type="entry name" value="DUF1365"/>
    <property type="match status" value="1"/>
</dbReference>
<protein>
    <submittedName>
        <fullName evidence="1">DUF1365 family protein</fullName>
    </submittedName>
</protein>
<evidence type="ECO:0000313" key="1">
    <source>
        <dbReference type="EMBL" id="MDQ0008396.1"/>
    </source>
</evidence>
<gene>
    <name evidence="1" type="ORF">J2T07_000555</name>
</gene>
<dbReference type="InterPro" id="IPR010775">
    <property type="entry name" value="DUF1365"/>
</dbReference>
<keyword evidence="2" id="KW-1185">Reference proteome</keyword>
<evidence type="ECO:0000313" key="2">
    <source>
        <dbReference type="Proteomes" id="UP001237737"/>
    </source>
</evidence>
<dbReference type="PANTHER" id="PTHR33973:SF4">
    <property type="entry name" value="OS07G0153300 PROTEIN"/>
    <property type="match status" value="1"/>
</dbReference>
<accession>A0ABT9STV0</accession>
<comment type="caution">
    <text evidence="1">The sequence shown here is derived from an EMBL/GenBank/DDBJ whole genome shotgun (WGS) entry which is preliminary data.</text>
</comment>
<reference evidence="1 2" key="1">
    <citation type="submission" date="2023-07" db="EMBL/GenBank/DDBJ databases">
        <title>Sorghum-associated microbial communities from plants grown in Nebraska, USA.</title>
        <authorList>
            <person name="Schachtman D."/>
        </authorList>
    </citation>
    <scope>NUCLEOTIDE SEQUENCE [LARGE SCALE GENOMIC DNA]</scope>
    <source>
        <strain evidence="1 2">CC60</strain>
    </source>
</reference>
<name>A0ABT9STV0_9GAMM</name>
<dbReference type="PANTHER" id="PTHR33973">
    <property type="entry name" value="OS07G0153300 PROTEIN"/>
    <property type="match status" value="1"/>
</dbReference>